<dbReference type="AlphaFoldDB" id="A0A835IUE3"/>
<gene>
    <name evidence="3" type="ORF">IFM89_028231</name>
</gene>
<evidence type="ECO:0000313" key="4">
    <source>
        <dbReference type="Proteomes" id="UP000631114"/>
    </source>
</evidence>
<dbReference type="Proteomes" id="UP000631114">
    <property type="component" value="Unassembled WGS sequence"/>
</dbReference>
<dbReference type="EMBL" id="JADFTS010000002">
    <property type="protein sequence ID" value="KAF9621793.1"/>
    <property type="molecule type" value="Genomic_DNA"/>
</dbReference>
<name>A0A835IUE3_9MAGN</name>
<dbReference type="CDD" id="cd09917">
    <property type="entry name" value="F-box_SF"/>
    <property type="match status" value="1"/>
</dbReference>
<dbReference type="InterPro" id="IPR050942">
    <property type="entry name" value="F-box_BR-signaling"/>
</dbReference>
<evidence type="ECO:0000313" key="3">
    <source>
        <dbReference type="EMBL" id="KAF9621793.1"/>
    </source>
</evidence>
<dbReference type="PANTHER" id="PTHR44259:SF114">
    <property type="entry name" value="OS06G0707300 PROTEIN"/>
    <property type="match status" value="1"/>
</dbReference>
<evidence type="ECO:0008006" key="5">
    <source>
        <dbReference type="Google" id="ProtNLM"/>
    </source>
</evidence>
<dbReference type="PANTHER" id="PTHR44259">
    <property type="entry name" value="OS07G0183000 PROTEIN-RELATED"/>
    <property type="match status" value="1"/>
</dbReference>
<feature type="domain" description="F-box" evidence="2">
    <location>
        <begin position="4"/>
        <end position="44"/>
    </location>
</feature>
<protein>
    <recommendedName>
        <fullName evidence="5">F-box domain-containing protein</fullName>
    </recommendedName>
</protein>
<comment type="caution">
    <text evidence="3">The sequence shown here is derived from an EMBL/GenBank/DDBJ whole genome shotgun (WGS) entry which is preliminary data.</text>
</comment>
<evidence type="ECO:0000259" key="2">
    <source>
        <dbReference type="Pfam" id="PF12937"/>
    </source>
</evidence>
<feature type="domain" description="KIB1-4 beta-propeller" evidence="1">
    <location>
        <begin position="99"/>
        <end position="231"/>
    </location>
</feature>
<dbReference type="InterPro" id="IPR036047">
    <property type="entry name" value="F-box-like_dom_sf"/>
</dbReference>
<accession>A0A835IUE3</accession>
<organism evidence="3 4">
    <name type="scientific">Coptis chinensis</name>
    <dbReference type="NCBI Taxonomy" id="261450"/>
    <lineage>
        <taxon>Eukaryota</taxon>
        <taxon>Viridiplantae</taxon>
        <taxon>Streptophyta</taxon>
        <taxon>Embryophyta</taxon>
        <taxon>Tracheophyta</taxon>
        <taxon>Spermatophyta</taxon>
        <taxon>Magnoliopsida</taxon>
        <taxon>Ranunculales</taxon>
        <taxon>Ranunculaceae</taxon>
        <taxon>Coptidoideae</taxon>
        <taxon>Coptis</taxon>
    </lineage>
</organism>
<dbReference type="SUPFAM" id="SSF81383">
    <property type="entry name" value="F-box domain"/>
    <property type="match status" value="1"/>
</dbReference>
<sequence length="272" mass="31280">MANWSQLPEELVVLIAIKLPTIEDLVRLSAVCHSLQSAISQNKLFLVPKLPWPMIVKNEGFPDHNFINFLTKKILRLNLPEVLGRQCFGSPYGCALGILRVCDINCLRPAAIEFVAPPEDVRVSKRIYLVEFCGELHMVVRRFSNEEGHEWIFSLHPLTTISFDVYRLDFRTRKWMQLDTLDDHALFLGCNSSFSILGTDFPDCKGNCIYFTDDCKPRRELLCGFDMGIFNFKEKTMEQLYDEFNTLSLYCAPVWITPTPMVVEQQLLPSTC</sequence>
<dbReference type="InterPro" id="IPR005174">
    <property type="entry name" value="KIB1-4_b-propeller"/>
</dbReference>
<dbReference type="InterPro" id="IPR001810">
    <property type="entry name" value="F-box_dom"/>
</dbReference>
<reference evidence="3 4" key="1">
    <citation type="submission" date="2020-10" db="EMBL/GenBank/DDBJ databases">
        <title>The Coptis chinensis genome and diversification of protoberbering-type alkaloids.</title>
        <authorList>
            <person name="Wang B."/>
            <person name="Shu S."/>
            <person name="Song C."/>
            <person name="Liu Y."/>
        </authorList>
    </citation>
    <scope>NUCLEOTIDE SEQUENCE [LARGE SCALE GENOMIC DNA]</scope>
    <source>
        <strain evidence="3">HL-2020</strain>
        <tissue evidence="3">Leaf</tissue>
    </source>
</reference>
<proteinExistence type="predicted"/>
<keyword evidence="4" id="KW-1185">Reference proteome</keyword>
<dbReference type="Pfam" id="PF03478">
    <property type="entry name" value="Beta-prop_KIB1-4"/>
    <property type="match status" value="1"/>
</dbReference>
<evidence type="ECO:0000259" key="1">
    <source>
        <dbReference type="Pfam" id="PF03478"/>
    </source>
</evidence>
<dbReference type="Pfam" id="PF12937">
    <property type="entry name" value="F-box-like"/>
    <property type="match status" value="1"/>
</dbReference>
<dbReference type="OrthoDB" id="642536at2759"/>
<dbReference type="Gene3D" id="1.20.1280.50">
    <property type="match status" value="1"/>
</dbReference>